<organism evidence="2 3">
    <name type="scientific">Nibribacter ruber</name>
    <dbReference type="NCBI Taxonomy" id="2698458"/>
    <lineage>
        <taxon>Bacteria</taxon>
        <taxon>Pseudomonadati</taxon>
        <taxon>Bacteroidota</taxon>
        <taxon>Cytophagia</taxon>
        <taxon>Cytophagales</taxon>
        <taxon>Hymenobacteraceae</taxon>
        <taxon>Nibribacter</taxon>
    </lineage>
</organism>
<evidence type="ECO:0008006" key="4">
    <source>
        <dbReference type="Google" id="ProtNLM"/>
    </source>
</evidence>
<dbReference type="AlphaFoldDB" id="A0A6P1P2H9"/>
<accession>A0A6P1P2H9</accession>
<protein>
    <recommendedName>
        <fullName evidence="4">DUF3592 domain-containing protein</fullName>
    </recommendedName>
</protein>
<evidence type="ECO:0000313" key="3">
    <source>
        <dbReference type="Proteomes" id="UP000464214"/>
    </source>
</evidence>
<reference evidence="2 3" key="1">
    <citation type="submission" date="2020-01" db="EMBL/GenBank/DDBJ databases">
        <authorList>
            <person name="Kim M."/>
        </authorList>
    </citation>
    <scope>NUCLEOTIDE SEQUENCE [LARGE SCALE GENOMIC DNA]</scope>
    <source>
        <strain evidence="2 3">BT10</strain>
    </source>
</reference>
<feature type="transmembrane region" description="Helical" evidence="1">
    <location>
        <begin position="154"/>
        <end position="175"/>
    </location>
</feature>
<evidence type="ECO:0000256" key="1">
    <source>
        <dbReference type="SAM" id="Phobius"/>
    </source>
</evidence>
<evidence type="ECO:0000313" key="2">
    <source>
        <dbReference type="EMBL" id="QHL88590.1"/>
    </source>
</evidence>
<gene>
    <name evidence="2" type="ORF">GU926_14590</name>
</gene>
<keyword evidence="1" id="KW-0472">Membrane</keyword>
<dbReference type="Proteomes" id="UP000464214">
    <property type="component" value="Chromosome"/>
</dbReference>
<dbReference type="RefSeq" id="WP_160693157.1">
    <property type="nucleotide sequence ID" value="NZ_CP047897.1"/>
</dbReference>
<keyword evidence="1" id="KW-0812">Transmembrane</keyword>
<proteinExistence type="predicted"/>
<name>A0A6P1P2H9_9BACT</name>
<feature type="transmembrane region" description="Helical" evidence="1">
    <location>
        <begin position="21"/>
        <end position="38"/>
    </location>
</feature>
<dbReference type="KEGG" id="nib:GU926_14590"/>
<sequence>MARPPRKKIGILNTPLTISRQFLPATILVVAGLILLGLDYGTKGVQSPKDLTPKEGTLSNYSFKKSTEGDLDYGFWLQELTERFVLPKNEAALFDTAAFKAQVKPGDRLRVEYNKREDPVKNEGNRRIYSLSAPKLNKTFLTAEDALRRDTGGWLTWLTYALLAAGVGLFIWQIYKQNLRSSSTY</sequence>
<keyword evidence="1" id="KW-1133">Transmembrane helix</keyword>
<dbReference type="EMBL" id="CP047897">
    <property type="protein sequence ID" value="QHL88590.1"/>
    <property type="molecule type" value="Genomic_DNA"/>
</dbReference>
<keyword evidence="3" id="KW-1185">Reference proteome</keyword>